<dbReference type="EMBL" id="LSSK01001400">
    <property type="protein sequence ID" value="OMH79826.1"/>
    <property type="molecule type" value="Genomic_DNA"/>
</dbReference>
<evidence type="ECO:0000256" key="6">
    <source>
        <dbReference type="RuleBase" id="RU004273"/>
    </source>
</evidence>
<comment type="similarity">
    <text evidence="6">Belongs to the PPP phosphatase family.</text>
</comment>
<dbReference type="PRINTS" id="PR00114">
    <property type="entry name" value="STPHPHTASE"/>
</dbReference>
<keyword evidence="2" id="KW-0479">Metal-binding</keyword>
<dbReference type="InterPro" id="IPR013235">
    <property type="entry name" value="PPP_dom"/>
</dbReference>
<dbReference type="SUPFAM" id="SSF56300">
    <property type="entry name" value="Metallo-dependent phosphatases"/>
    <property type="match status" value="1"/>
</dbReference>
<dbReference type="GO" id="GO:0046872">
    <property type="term" value="F:metal ion binding"/>
    <property type="evidence" value="ECO:0007669"/>
    <property type="project" value="UniProtKB-KW"/>
</dbReference>
<accession>A0A1R1PFV2</accession>
<feature type="domain" description="Serine/threonine specific protein phosphatases" evidence="7">
    <location>
        <begin position="163"/>
        <end position="168"/>
    </location>
</feature>
<gene>
    <name evidence="8" type="ORF">AX774_g6755</name>
</gene>
<protein>
    <recommendedName>
        <fullName evidence="6">Serine/threonine-protein phosphatase</fullName>
        <ecNumber evidence="6">3.1.3.16</ecNumber>
    </recommendedName>
</protein>
<comment type="catalytic activity">
    <reaction evidence="6">
        <text>O-phospho-L-threonyl-[protein] + H2O = L-threonyl-[protein] + phosphate</text>
        <dbReference type="Rhea" id="RHEA:47004"/>
        <dbReference type="Rhea" id="RHEA-COMP:11060"/>
        <dbReference type="Rhea" id="RHEA-COMP:11605"/>
        <dbReference type="ChEBI" id="CHEBI:15377"/>
        <dbReference type="ChEBI" id="CHEBI:30013"/>
        <dbReference type="ChEBI" id="CHEBI:43474"/>
        <dbReference type="ChEBI" id="CHEBI:61977"/>
        <dbReference type="EC" id="3.1.3.16"/>
    </reaction>
</comment>
<dbReference type="PANTHER" id="PTHR45668">
    <property type="entry name" value="SERINE/THREONINE-PROTEIN PHOSPHATASE 5-RELATED"/>
    <property type="match status" value="1"/>
</dbReference>
<dbReference type="PANTHER" id="PTHR45668:SF5">
    <property type="entry name" value="SERINE_THREONINE-PROTEIN PHOSPHATASE 5"/>
    <property type="match status" value="1"/>
</dbReference>
<dbReference type="AlphaFoldDB" id="A0A1R1PFV2"/>
<dbReference type="EC" id="3.1.3.16" evidence="6"/>
<evidence type="ECO:0000313" key="8">
    <source>
        <dbReference type="EMBL" id="OMH79826.1"/>
    </source>
</evidence>
<keyword evidence="3" id="KW-0677">Repeat</keyword>
<evidence type="ECO:0000256" key="4">
    <source>
        <dbReference type="ARBA" id="ARBA00022801"/>
    </source>
</evidence>
<evidence type="ECO:0000256" key="5">
    <source>
        <dbReference type="ARBA" id="ARBA00023211"/>
    </source>
</evidence>
<evidence type="ECO:0000256" key="2">
    <source>
        <dbReference type="ARBA" id="ARBA00022723"/>
    </source>
</evidence>
<dbReference type="Gene3D" id="3.60.21.10">
    <property type="match status" value="1"/>
</dbReference>
<evidence type="ECO:0000256" key="1">
    <source>
        <dbReference type="ARBA" id="ARBA00001936"/>
    </source>
</evidence>
<comment type="caution">
    <text evidence="8">The sequence shown here is derived from an EMBL/GenBank/DDBJ whole genome shotgun (WGS) entry which is preliminary data.</text>
</comment>
<dbReference type="InterPro" id="IPR029052">
    <property type="entry name" value="Metallo-depent_PP-like"/>
</dbReference>
<organism evidence="8 9">
    <name type="scientific">Zancudomyces culisetae</name>
    <name type="common">Gut fungus</name>
    <name type="synonym">Smittium culisetae</name>
    <dbReference type="NCBI Taxonomy" id="1213189"/>
    <lineage>
        <taxon>Eukaryota</taxon>
        <taxon>Fungi</taxon>
        <taxon>Fungi incertae sedis</taxon>
        <taxon>Zoopagomycota</taxon>
        <taxon>Kickxellomycotina</taxon>
        <taxon>Harpellomycetes</taxon>
        <taxon>Harpellales</taxon>
        <taxon>Legeriomycetaceae</taxon>
        <taxon>Zancudomyces</taxon>
    </lineage>
</organism>
<dbReference type="Pfam" id="PF00149">
    <property type="entry name" value="Metallophos"/>
    <property type="match status" value="1"/>
</dbReference>
<reference evidence="9" key="1">
    <citation type="submission" date="2017-01" db="EMBL/GenBank/DDBJ databases">
        <authorList>
            <person name="Wang Y."/>
            <person name="White M."/>
            <person name="Kvist S."/>
            <person name="Moncalvo J.-M."/>
        </authorList>
    </citation>
    <scope>NUCLEOTIDE SEQUENCE [LARGE SCALE GENOMIC DNA]</scope>
    <source>
        <strain evidence="9">COL-18-3</strain>
    </source>
</reference>
<dbReference type="InterPro" id="IPR004843">
    <property type="entry name" value="Calcineurin-like_PHP"/>
</dbReference>
<feature type="non-terminal residue" evidence="8">
    <location>
        <position position="269"/>
    </location>
</feature>
<keyword evidence="5" id="KW-0464">Manganese</keyword>
<evidence type="ECO:0000313" key="9">
    <source>
        <dbReference type="Proteomes" id="UP000188320"/>
    </source>
</evidence>
<keyword evidence="4 6" id="KW-0378">Hydrolase</keyword>
<proteinExistence type="inferred from homology"/>
<keyword evidence="9" id="KW-1185">Reference proteome</keyword>
<dbReference type="OrthoDB" id="445564at2759"/>
<dbReference type="SMART" id="SM00156">
    <property type="entry name" value="PP2Ac"/>
    <property type="match status" value="1"/>
</dbReference>
<evidence type="ECO:0000259" key="7">
    <source>
        <dbReference type="PROSITE" id="PS00125"/>
    </source>
</evidence>
<comment type="cofactor">
    <cofactor evidence="1">
        <name>Mn(2+)</name>
        <dbReference type="ChEBI" id="CHEBI:29035"/>
    </cofactor>
</comment>
<dbReference type="InterPro" id="IPR051134">
    <property type="entry name" value="PPP_phosphatase"/>
</dbReference>
<sequence length="269" mass="30624">MFEKAIESSETALVSEKINVADYRVDDDYEGPRMKERADSDEAEIKEYVDLEFIEGLKSWFEKQKKLPVKYVYAILLQVRKLLKQYNSLVDITLKEDETAVVCGDVHGQYYDVLNIFSKGGLPSTTNKYLFNGDFVDRGSFSLETVLLLLSYKLLLPTSFFLNRGNHEAEGLNRIYGFEGEIMAKYGASHGKKIFTVFQETFNCLPIAHIIQNKVFVVHGGLYSEQNNTTESDTVLLQDIRKINRFRQPGDSGLLAESLWSDPQATTGR</sequence>
<dbReference type="Proteomes" id="UP000188320">
    <property type="component" value="Unassembled WGS sequence"/>
</dbReference>
<name>A0A1R1PFV2_ZANCU</name>
<evidence type="ECO:0000256" key="3">
    <source>
        <dbReference type="ARBA" id="ARBA00022737"/>
    </source>
</evidence>
<dbReference type="InterPro" id="IPR006186">
    <property type="entry name" value="Ser/Thr-sp_prot-phosphatase"/>
</dbReference>
<dbReference type="PROSITE" id="PS00125">
    <property type="entry name" value="SER_THR_PHOSPHATASE"/>
    <property type="match status" value="1"/>
</dbReference>
<dbReference type="Pfam" id="PF08321">
    <property type="entry name" value="PPP5"/>
    <property type="match status" value="1"/>
</dbReference>
<dbReference type="GO" id="GO:0004722">
    <property type="term" value="F:protein serine/threonine phosphatase activity"/>
    <property type="evidence" value="ECO:0007669"/>
    <property type="project" value="UniProtKB-EC"/>
</dbReference>